<sequence length="393" mass="44205">MRRLEAWQDKRFIEPHHHAAGKLTKTLRMWENNYGNSMGKDKDAGRGRRVCVPQFRGVCTFGPELYGIDNSGLDRFVTIILYHGGEVKHSPIAEFVGGSQSKFDFVDVEDMCISYLDGLGEKLGYMGPKRFYRLDSNRNKFRVISYQTDVLALCDGYSSKNREFTLYLEANSDEPATQICSSNPIAVVGDEKGKGVVIEGGVSPRFDEEHWAEVFKLVDRYGEGVGWNCDQGVMQVDLQSEGRVVGIVKGLVRGTVYMNLNMGQKMRKMGKTGMRRGYKRVSRSHLNLITLQIQIFMAKRKALNAIEGKAEDQFQLWDYAAELRASNPKSTVIMAMTEGDDGTDRRKFEKLYVCFDALRQGFLHGCRPVIGVDGCHLKGPHGDILLTAVSLVE</sequence>
<evidence type="ECO:0000313" key="2">
    <source>
        <dbReference type="EMBL" id="KAK4387492.1"/>
    </source>
</evidence>
<name>A0AAE1W694_9LAMI</name>
<reference evidence="2" key="1">
    <citation type="submission" date="2020-06" db="EMBL/GenBank/DDBJ databases">
        <authorList>
            <person name="Li T."/>
            <person name="Hu X."/>
            <person name="Zhang T."/>
            <person name="Song X."/>
            <person name="Zhang H."/>
            <person name="Dai N."/>
            <person name="Sheng W."/>
            <person name="Hou X."/>
            <person name="Wei L."/>
        </authorList>
    </citation>
    <scope>NUCLEOTIDE SEQUENCE</scope>
    <source>
        <strain evidence="2">K16</strain>
        <tissue evidence="2">Leaf</tissue>
    </source>
</reference>
<protein>
    <recommendedName>
        <fullName evidence="1">PB1-like domain-containing protein</fullName>
    </recommendedName>
</protein>
<comment type="caution">
    <text evidence="2">The sequence shown here is derived from an EMBL/GenBank/DDBJ whole genome shotgun (WGS) entry which is preliminary data.</text>
</comment>
<keyword evidence="3" id="KW-1185">Reference proteome</keyword>
<dbReference type="AlphaFoldDB" id="A0AAE1W694"/>
<dbReference type="EMBL" id="JACGWL010000014">
    <property type="protein sequence ID" value="KAK4387492.1"/>
    <property type="molecule type" value="Genomic_DNA"/>
</dbReference>
<accession>A0AAE1W694</accession>
<feature type="domain" description="PB1-like" evidence="1">
    <location>
        <begin position="75"/>
        <end position="169"/>
    </location>
</feature>
<organism evidence="2 3">
    <name type="scientific">Sesamum angolense</name>
    <dbReference type="NCBI Taxonomy" id="2727404"/>
    <lineage>
        <taxon>Eukaryota</taxon>
        <taxon>Viridiplantae</taxon>
        <taxon>Streptophyta</taxon>
        <taxon>Embryophyta</taxon>
        <taxon>Tracheophyta</taxon>
        <taxon>Spermatophyta</taxon>
        <taxon>Magnoliopsida</taxon>
        <taxon>eudicotyledons</taxon>
        <taxon>Gunneridae</taxon>
        <taxon>Pentapetalae</taxon>
        <taxon>asterids</taxon>
        <taxon>lamiids</taxon>
        <taxon>Lamiales</taxon>
        <taxon>Pedaliaceae</taxon>
        <taxon>Sesamum</taxon>
    </lineage>
</organism>
<dbReference type="PANTHER" id="PTHR31973:SF199">
    <property type="entry name" value="SWIM-TYPE DOMAIN-CONTAINING PROTEIN"/>
    <property type="match status" value="1"/>
</dbReference>
<dbReference type="PANTHER" id="PTHR31973">
    <property type="entry name" value="POLYPROTEIN, PUTATIVE-RELATED"/>
    <property type="match status" value="1"/>
</dbReference>
<dbReference type="Proteomes" id="UP001289374">
    <property type="component" value="Unassembled WGS sequence"/>
</dbReference>
<reference evidence="2" key="2">
    <citation type="journal article" date="2024" name="Plant">
        <title>Genomic evolution and insights into agronomic trait innovations of Sesamum species.</title>
        <authorList>
            <person name="Miao H."/>
            <person name="Wang L."/>
            <person name="Qu L."/>
            <person name="Liu H."/>
            <person name="Sun Y."/>
            <person name="Le M."/>
            <person name="Wang Q."/>
            <person name="Wei S."/>
            <person name="Zheng Y."/>
            <person name="Lin W."/>
            <person name="Duan Y."/>
            <person name="Cao H."/>
            <person name="Xiong S."/>
            <person name="Wang X."/>
            <person name="Wei L."/>
            <person name="Li C."/>
            <person name="Ma Q."/>
            <person name="Ju M."/>
            <person name="Zhao R."/>
            <person name="Li G."/>
            <person name="Mu C."/>
            <person name="Tian Q."/>
            <person name="Mei H."/>
            <person name="Zhang T."/>
            <person name="Gao T."/>
            <person name="Zhang H."/>
        </authorList>
    </citation>
    <scope>NUCLEOTIDE SEQUENCE</scope>
    <source>
        <strain evidence="2">K16</strain>
    </source>
</reference>
<dbReference type="Pfam" id="PF26130">
    <property type="entry name" value="PB1-like"/>
    <property type="match status" value="1"/>
</dbReference>
<gene>
    <name evidence="2" type="ORF">Sango_2355800</name>
</gene>
<evidence type="ECO:0000313" key="3">
    <source>
        <dbReference type="Proteomes" id="UP001289374"/>
    </source>
</evidence>
<evidence type="ECO:0000259" key="1">
    <source>
        <dbReference type="Pfam" id="PF26130"/>
    </source>
</evidence>
<dbReference type="InterPro" id="IPR058594">
    <property type="entry name" value="PB1-like_dom_pln"/>
</dbReference>
<proteinExistence type="predicted"/>